<dbReference type="Proteomes" id="UP000198415">
    <property type="component" value="Unassembled WGS sequence"/>
</dbReference>
<dbReference type="Pfam" id="PF22633">
    <property type="entry name" value="F5_F8_type_C_2"/>
    <property type="match status" value="1"/>
</dbReference>
<name>A0A239AFK8_9ACTN</name>
<protein>
    <submittedName>
        <fullName evidence="2">F5/8 type C domain-containing protein</fullName>
    </submittedName>
</protein>
<dbReference type="RefSeq" id="WP_089294856.1">
    <property type="nucleotide sequence ID" value="NZ_BOMU01000043.1"/>
</dbReference>
<keyword evidence="1" id="KW-0732">Signal</keyword>
<feature type="signal peptide" evidence="1">
    <location>
        <begin position="1"/>
        <end position="23"/>
    </location>
</feature>
<proteinExistence type="predicted"/>
<dbReference type="OrthoDB" id="3815242at2"/>
<dbReference type="InterPro" id="IPR008979">
    <property type="entry name" value="Galactose-bd-like_sf"/>
</dbReference>
<evidence type="ECO:0000256" key="1">
    <source>
        <dbReference type="SAM" id="SignalP"/>
    </source>
</evidence>
<feature type="chain" id="PRO_5012218424" evidence="1">
    <location>
        <begin position="24"/>
        <end position="256"/>
    </location>
</feature>
<dbReference type="EMBL" id="FZNR01000007">
    <property type="protein sequence ID" value="SNR94359.1"/>
    <property type="molecule type" value="Genomic_DNA"/>
</dbReference>
<gene>
    <name evidence="2" type="ORF">SAMN06264365_107307</name>
</gene>
<dbReference type="Gene3D" id="2.60.120.260">
    <property type="entry name" value="Galactose-binding domain-like"/>
    <property type="match status" value="1"/>
</dbReference>
<dbReference type="AlphaFoldDB" id="A0A239AFK8"/>
<dbReference type="SUPFAM" id="SSF49785">
    <property type="entry name" value="Galactose-binding domain-like"/>
    <property type="match status" value="1"/>
</dbReference>
<organism evidence="2 3">
    <name type="scientific">Actinoplanes regularis</name>
    <dbReference type="NCBI Taxonomy" id="52697"/>
    <lineage>
        <taxon>Bacteria</taxon>
        <taxon>Bacillati</taxon>
        <taxon>Actinomycetota</taxon>
        <taxon>Actinomycetes</taxon>
        <taxon>Micromonosporales</taxon>
        <taxon>Micromonosporaceae</taxon>
        <taxon>Actinoplanes</taxon>
    </lineage>
</organism>
<evidence type="ECO:0000313" key="2">
    <source>
        <dbReference type="EMBL" id="SNR94359.1"/>
    </source>
</evidence>
<keyword evidence="3" id="KW-1185">Reference proteome</keyword>
<accession>A0A239AFK8</accession>
<evidence type="ECO:0000313" key="3">
    <source>
        <dbReference type="Proteomes" id="UP000198415"/>
    </source>
</evidence>
<sequence length="256" mass="27684">MIWIATAALLLSRAVVPAGPAAAHNGVTVDPDGLRITTGQCNGDELTVRLTNTGRKAIYADASLSAPAELHLPRTLISTWLPPRYTSSVPVPVRATDGARPGTYHVRVSSRGRTADVPVTVTDPPASADLVRSAARVTVSSARADAAACNAIDGNPVSMWIDATGKRWPDWWRVDWAAARRVSRVAVTTTAQWGLRDWDVQVAEGQRWVTVASVRDNTAVEHVSQFAERRTRSVRIVTRAGNQVNDVSRLVEVVIR</sequence>
<reference evidence="2 3" key="1">
    <citation type="submission" date="2017-06" db="EMBL/GenBank/DDBJ databases">
        <authorList>
            <person name="Kim H.J."/>
            <person name="Triplett B.A."/>
        </authorList>
    </citation>
    <scope>NUCLEOTIDE SEQUENCE [LARGE SCALE GENOMIC DNA]</scope>
    <source>
        <strain evidence="2 3">DSM 43151</strain>
    </source>
</reference>